<evidence type="ECO:0000313" key="2">
    <source>
        <dbReference type="Proteomes" id="UP000029500"/>
    </source>
</evidence>
<dbReference type="EMBL" id="CP009287">
    <property type="protein sequence ID" value="AIQ69906.1"/>
    <property type="molecule type" value="Genomic_DNA"/>
</dbReference>
<dbReference type="eggNOG" id="ENOG5032XW2">
    <property type="taxonomic scope" value="Bacteria"/>
</dbReference>
<reference evidence="1 2" key="1">
    <citation type="submission" date="2014-08" db="EMBL/GenBank/DDBJ databases">
        <title>Comparative genomics of the Paenibacillus odorifer group.</title>
        <authorList>
            <person name="den Bakker H.C."/>
            <person name="Tsai Y.-C."/>
            <person name="Martin N."/>
            <person name="Korlach J."/>
            <person name="Wiedmann M."/>
        </authorList>
    </citation>
    <scope>NUCLEOTIDE SEQUENCE [LARGE SCALE GENOMIC DNA]</scope>
    <source>
        <strain evidence="1 2">DSM 15220</strain>
    </source>
</reference>
<dbReference type="OrthoDB" id="2553465at2"/>
<evidence type="ECO:0008006" key="3">
    <source>
        <dbReference type="Google" id="ProtNLM"/>
    </source>
</evidence>
<organism evidence="1 2">
    <name type="scientific">Paenibacillus graminis</name>
    <dbReference type="NCBI Taxonomy" id="189425"/>
    <lineage>
        <taxon>Bacteria</taxon>
        <taxon>Bacillati</taxon>
        <taxon>Bacillota</taxon>
        <taxon>Bacilli</taxon>
        <taxon>Bacillales</taxon>
        <taxon>Paenibacillaceae</taxon>
        <taxon>Paenibacillus</taxon>
    </lineage>
</organism>
<name>A0A089M813_9BACL</name>
<dbReference type="HOGENOM" id="CLU_896169_0_0_9"/>
<dbReference type="Proteomes" id="UP000029500">
    <property type="component" value="Chromosome"/>
</dbReference>
<sequence>MFDTIVLKARPIPIDPDILNQYNEHSTTFLSKETGALNTSYKIYDEKLPFMKYIENSQTLTVQVSIPKLLYGDNVTMLTEADIPLFFERLQERLLHLFDVHIPHSDWTLSRCDVCCNFQVGKKVSEYVRMFSRQKLAYKNTIAYNQDQTVEYRNNSSRIMFYDKQKQTRKEEESNEIIERSKGVLRLEVRPSDNDLRKFSPTRKAVEILEKPFFNYTIERTLAQIEYPEEVSDLELSWLMENRENISKIETVLGFQILQSIFDESVLRQLYTSSTYANRKNLAKKIAIPQGDCLDRLAINS</sequence>
<dbReference type="RefSeq" id="WP_025707951.1">
    <property type="nucleotide sequence ID" value="NZ_CP009287.1"/>
</dbReference>
<evidence type="ECO:0000313" key="1">
    <source>
        <dbReference type="EMBL" id="AIQ69906.1"/>
    </source>
</evidence>
<keyword evidence="2" id="KW-1185">Reference proteome</keyword>
<protein>
    <recommendedName>
        <fullName evidence="3">Replication initiation protein</fullName>
    </recommendedName>
</protein>
<proteinExistence type="predicted"/>
<dbReference type="AlphaFoldDB" id="A0A089M813"/>
<gene>
    <name evidence="1" type="ORF">PGRAT_21380</name>
</gene>
<dbReference type="KEGG" id="pgm:PGRAT_21380"/>
<accession>A0A089M813</accession>